<protein>
    <submittedName>
        <fullName evidence="7">Prostaglandin F2 receptor inhibitor</fullName>
    </submittedName>
</protein>
<evidence type="ECO:0000256" key="3">
    <source>
        <dbReference type="ARBA" id="ARBA00023319"/>
    </source>
</evidence>
<dbReference type="SMART" id="SM00409">
    <property type="entry name" value="IG"/>
    <property type="match status" value="6"/>
</dbReference>
<dbReference type="PANTHER" id="PTHR12207">
    <property type="entry name" value="V-SET AND TRANSMEMBRANE DOMAIN-CONTAINING PROTEIN"/>
    <property type="match status" value="1"/>
</dbReference>
<feature type="domain" description="Ig-like" evidence="6">
    <location>
        <begin position="244"/>
        <end position="365"/>
    </location>
</feature>
<dbReference type="InterPro" id="IPR003599">
    <property type="entry name" value="Ig_sub"/>
</dbReference>
<evidence type="ECO:0000256" key="1">
    <source>
        <dbReference type="ARBA" id="ARBA00022729"/>
    </source>
</evidence>
<keyword evidence="5" id="KW-0472">Membrane</keyword>
<keyword evidence="1" id="KW-0732">Signal</keyword>
<reference evidence="7 8" key="1">
    <citation type="submission" date="2021-02" db="EMBL/GenBank/DDBJ databases">
        <title>Safari Cat Assemblies.</title>
        <authorList>
            <person name="Bredemeyer K.R."/>
            <person name="Murphy W.J."/>
        </authorList>
    </citation>
    <scope>NUCLEOTIDE SEQUENCE [LARGE SCALE GENOMIC DNA]</scope>
</reference>
<reference evidence="7" key="2">
    <citation type="submission" date="2025-08" db="UniProtKB">
        <authorList>
            <consortium name="Ensembl"/>
        </authorList>
    </citation>
    <scope>IDENTIFICATION</scope>
    <source>
        <strain evidence="7">breed Abyssinian</strain>
    </source>
</reference>
<dbReference type="InterPro" id="IPR013106">
    <property type="entry name" value="Ig_V-set"/>
</dbReference>
<evidence type="ECO:0000256" key="5">
    <source>
        <dbReference type="SAM" id="Phobius"/>
    </source>
</evidence>
<keyword evidence="5" id="KW-0812">Transmembrane</keyword>
<dbReference type="PROSITE" id="PS50835">
    <property type="entry name" value="IG_LIKE"/>
    <property type="match status" value="5"/>
</dbReference>
<dbReference type="SUPFAM" id="SSF48726">
    <property type="entry name" value="Immunoglobulin"/>
    <property type="match status" value="4"/>
</dbReference>
<dbReference type="GeneTree" id="ENSGT00940000158367"/>
<dbReference type="InterPro" id="IPR007110">
    <property type="entry name" value="Ig-like_dom"/>
</dbReference>
<organism evidence="7 8">
    <name type="scientific">Felis catus</name>
    <name type="common">Cat</name>
    <name type="synonym">Felis silvestris catus</name>
    <dbReference type="NCBI Taxonomy" id="9685"/>
    <lineage>
        <taxon>Eukaryota</taxon>
        <taxon>Metazoa</taxon>
        <taxon>Chordata</taxon>
        <taxon>Craniata</taxon>
        <taxon>Vertebrata</taxon>
        <taxon>Euteleostomi</taxon>
        <taxon>Mammalia</taxon>
        <taxon>Eutheria</taxon>
        <taxon>Laurasiatheria</taxon>
        <taxon>Carnivora</taxon>
        <taxon>Feliformia</taxon>
        <taxon>Felidae</taxon>
        <taxon>Felinae</taxon>
        <taxon>Felis</taxon>
    </lineage>
</organism>
<dbReference type="Pfam" id="PF07686">
    <property type="entry name" value="V-set"/>
    <property type="match status" value="2"/>
</dbReference>
<feature type="domain" description="Ig-like" evidence="6">
    <location>
        <begin position="642"/>
        <end position="771"/>
    </location>
</feature>
<evidence type="ECO:0000259" key="6">
    <source>
        <dbReference type="PROSITE" id="PS50835"/>
    </source>
</evidence>
<name>A0ABI7YV19_FELCA</name>
<dbReference type="InterPro" id="IPR013783">
    <property type="entry name" value="Ig-like_fold"/>
</dbReference>
<gene>
    <name evidence="7" type="primary">PTGFRN</name>
</gene>
<evidence type="ECO:0000256" key="4">
    <source>
        <dbReference type="SAM" id="MobiDB-lite"/>
    </source>
</evidence>
<keyword evidence="5" id="KW-1133">Transmembrane helix</keyword>
<keyword evidence="3" id="KW-0393">Immunoglobulin domain</keyword>
<feature type="region of interest" description="Disordered" evidence="4">
    <location>
        <begin position="146"/>
        <end position="237"/>
    </location>
</feature>
<keyword evidence="8" id="KW-1185">Reference proteome</keyword>
<evidence type="ECO:0000256" key="2">
    <source>
        <dbReference type="ARBA" id="ARBA00023157"/>
    </source>
</evidence>
<feature type="domain" description="Ig-like" evidence="6">
    <location>
        <begin position="512"/>
        <end position="611"/>
    </location>
</feature>
<dbReference type="InterPro" id="IPR036179">
    <property type="entry name" value="Ig-like_dom_sf"/>
</dbReference>
<feature type="region of interest" description="Disordered" evidence="4">
    <location>
        <begin position="49"/>
        <end position="83"/>
    </location>
</feature>
<evidence type="ECO:0000313" key="8">
    <source>
        <dbReference type="Proteomes" id="UP000823872"/>
    </source>
</evidence>
<dbReference type="InterPro" id="IPR051102">
    <property type="entry name" value="IgSF_V-set/TM_domain"/>
</dbReference>
<feature type="transmembrane region" description="Helical" evidence="5">
    <location>
        <begin position="1067"/>
        <end position="1088"/>
    </location>
</feature>
<feature type="compositionally biased region" description="Low complexity" evidence="4">
    <location>
        <begin position="196"/>
        <end position="210"/>
    </location>
</feature>
<feature type="domain" description="Ig-like" evidence="6">
    <location>
        <begin position="388"/>
        <end position="504"/>
    </location>
</feature>
<dbReference type="Proteomes" id="UP000823872">
    <property type="component" value="Chromosome C1"/>
</dbReference>
<feature type="domain" description="Ig-like" evidence="6">
    <location>
        <begin position="924"/>
        <end position="1049"/>
    </location>
</feature>
<feature type="compositionally biased region" description="Low complexity" evidence="4">
    <location>
        <begin position="146"/>
        <end position="160"/>
    </location>
</feature>
<dbReference type="SMART" id="SM00406">
    <property type="entry name" value="IGv"/>
    <property type="match status" value="3"/>
</dbReference>
<keyword evidence="2" id="KW-1015">Disulfide bond</keyword>
<reference evidence="7" key="3">
    <citation type="submission" date="2025-09" db="UniProtKB">
        <authorList>
            <consortium name="Ensembl"/>
        </authorList>
    </citation>
    <scope>IDENTIFICATION</scope>
    <source>
        <strain evidence="7">breed Abyssinian</strain>
    </source>
</reference>
<dbReference type="Gene3D" id="2.60.40.10">
    <property type="entry name" value="Immunoglobulins"/>
    <property type="match status" value="4"/>
</dbReference>
<proteinExistence type="predicted"/>
<dbReference type="Ensembl" id="ENSFCTT00005051981.1">
    <property type="protein sequence ID" value="ENSFCTP00005038100.1"/>
    <property type="gene ID" value="ENSFCTG00005018014.1"/>
</dbReference>
<feature type="compositionally biased region" description="Gly residues" evidence="4">
    <location>
        <begin position="211"/>
        <end position="221"/>
    </location>
</feature>
<accession>A0ABI7YV19</accession>
<dbReference type="PANTHER" id="PTHR12207:SF3">
    <property type="entry name" value="PROSTAGLANDIN F2 RECEPTOR NEGATIVE REGULATOR"/>
    <property type="match status" value="1"/>
</dbReference>
<sequence length="1115" mass="121814">MFGQSPAACRWGAGLETSGGGGGGGWEAAEGRADTRGCVQSGGTRAVGEESCSDGASSGVLPRPTFKGRRKVGRGAGARGERGGGLRRLLPFKRVAGRCLRYLERGGAWESLCLLLAERRMGGAGGRALRLFPFAFGKRSGLRARLGGAAPAPGSRCPAGGRREAGGGRGQAGGRRGARGSRTAQRWDFSAREESGAGARPGRGSADSGAAGAGGGGGGEAAGTQEAGESRSRPASMGRLAPRPLLLALLGLALCRGRVVRVPSGSLVRVVGTELVIPCNVSDYDGPSEQNFDWSFSSSGSSFVELASTWEAGFPAQPYRERLQRGEILLRRTANDGVELHIKNVQPSDQGHYKCSTPSTDATVQGNYEDIVQVKVLADALQVGAVAPPEPGLSLRLGEPFELRCSASTASPLHTHLALLWELQRGTARRSVLALTHEGRFRPGPGYEQRYRVGDVRLDTVGADGYRLSVARALAADQGSYRCVVSEWIGEQGSWQEIQEKAVDVATVLIQPTVLRVAVARNVSVAEGKGLDLTCNITTDRADDVRPEVTWYFSRTPDGAWPGAPVLARLDRDSLVHSSPHVALSHVDARSYHLLVRDVSKENSGYYFCHVALWAPGHNRSWHKVAEARSAPASVDVTWLEPDYQVYLNASKVPEFSDDLTELECRIVDMKSLQASVRFTVSWYYRVNRRSDDLVASELLAVMNGDWTLKYGDRSKQRAQDGDFIFSKERTDTFSFRIQRTTEEDRGSYYCAVSAWTKQRNDSWVKSKDVFSKPVNIFWASEDSVLVVKARQPKPFFAAGNTFEMTCKVSSKNIKSPRYSVLITAEKPVGDLSSPNETKYIISLDQDSVVKLENWTDASRVDGVVLEKVQEDEFRYRMYQTQVSDAGLYRCVVTAWSPVRGSLWREAATSLSNPIEIDFQTAGPIFNASVHSDTPSVIRGDLIKLFCIIAVEGGALDPDDMAFDVSWFAVHSFGLDKAPVLLSSLDRKGIVTTAERDRKSELSLERVGVLEFLLRVHGSEDQDFGNYYCSVTPWVRSPTGSWQKEAEIYSKPIFVTVKMDVLNAFKYPLLIGVGLSTVIGLLSCLIGYCSSHWCCKKEVQETRRERRRLMSMEMD</sequence>
<evidence type="ECO:0000313" key="7">
    <source>
        <dbReference type="Ensembl" id="ENSFCTP00005038100.1"/>
    </source>
</evidence>